<organism evidence="1">
    <name type="scientific">marine metagenome</name>
    <dbReference type="NCBI Taxonomy" id="408172"/>
    <lineage>
        <taxon>unclassified sequences</taxon>
        <taxon>metagenomes</taxon>
        <taxon>ecological metagenomes</taxon>
    </lineage>
</organism>
<feature type="non-terminal residue" evidence="1">
    <location>
        <position position="44"/>
    </location>
</feature>
<name>A0A382X7E2_9ZZZZ</name>
<reference evidence="1" key="1">
    <citation type="submission" date="2018-05" db="EMBL/GenBank/DDBJ databases">
        <authorList>
            <person name="Lanie J.A."/>
            <person name="Ng W.-L."/>
            <person name="Kazmierczak K.M."/>
            <person name="Andrzejewski T.M."/>
            <person name="Davidsen T.M."/>
            <person name="Wayne K.J."/>
            <person name="Tettelin H."/>
            <person name="Glass J.I."/>
            <person name="Rusch D."/>
            <person name="Podicherti R."/>
            <person name="Tsui H.-C.T."/>
            <person name="Winkler M.E."/>
        </authorList>
    </citation>
    <scope>NUCLEOTIDE SEQUENCE</scope>
</reference>
<sequence length="44" mass="4358">MAIPSGSGTEVLKVALTAGVTNAESVVLGGVANHIYTILSVTIC</sequence>
<accession>A0A382X7E2</accession>
<gene>
    <name evidence="1" type="ORF">METZ01_LOCUS419122</name>
</gene>
<proteinExistence type="predicted"/>
<dbReference type="EMBL" id="UINC01165078">
    <property type="protein sequence ID" value="SVD66268.1"/>
    <property type="molecule type" value="Genomic_DNA"/>
</dbReference>
<dbReference type="AlphaFoldDB" id="A0A382X7E2"/>
<evidence type="ECO:0000313" key="1">
    <source>
        <dbReference type="EMBL" id="SVD66268.1"/>
    </source>
</evidence>
<protein>
    <submittedName>
        <fullName evidence="1">Uncharacterized protein</fullName>
    </submittedName>
</protein>